<dbReference type="EMBL" id="CAJVPZ010033029">
    <property type="protein sequence ID" value="CAG8743296.1"/>
    <property type="molecule type" value="Genomic_DNA"/>
</dbReference>
<dbReference type="AlphaFoldDB" id="A0A9N9IQY5"/>
<sequence length="361" mass="39024">LGEKDSIEDGAAPPKGPTNEEPPALLVDIGNDEKNRKNGKSRFVPGDTHSQDLSNLADRPIGKFSGSSDGESHKAALMAVSKNGKNGKTPRSPIEVGAHRSDLSSDVEKPIGKYVESQMIDSPAEEGHFETRITEYKDEHGVTQIKKEQIFIPEVKTITTVHEENIYIDSPDIQRTQITQGGHQISQVGHQISQGEHQISQGGHQISQGGHQISQGGHQIIQGGHQISQGEHHIGQGGHHIGQGGHHIGQGGHQLSQGGHQISQGGHLVSQVTRDESVTHELPASQSSTITTTYVRGGTQSIRNIRDASGQIIEQYTQEFQGEPHTHVTRTEETHEISGGTETIITTETTTEYEESTTQTS</sequence>
<evidence type="ECO:0000313" key="2">
    <source>
        <dbReference type="EMBL" id="CAG8743296.1"/>
    </source>
</evidence>
<accession>A0A9N9IQY5</accession>
<gene>
    <name evidence="2" type="ORF">RFULGI_LOCUS13037</name>
</gene>
<protein>
    <submittedName>
        <fullName evidence="2">5020_t:CDS:1</fullName>
    </submittedName>
</protein>
<evidence type="ECO:0000313" key="3">
    <source>
        <dbReference type="Proteomes" id="UP000789396"/>
    </source>
</evidence>
<dbReference type="Proteomes" id="UP000789396">
    <property type="component" value="Unassembled WGS sequence"/>
</dbReference>
<feature type="non-terminal residue" evidence="2">
    <location>
        <position position="1"/>
    </location>
</feature>
<evidence type="ECO:0000256" key="1">
    <source>
        <dbReference type="SAM" id="MobiDB-lite"/>
    </source>
</evidence>
<feature type="non-terminal residue" evidence="2">
    <location>
        <position position="361"/>
    </location>
</feature>
<organism evidence="2 3">
    <name type="scientific">Racocetra fulgida</name>
    <dbReference type="NCBI Taxonomy" id="60492"/>
    <lineage>
        <taxon>Eukaryota</taxon>
        <taxon>Fungi</taxon>
        <taxon>Fungi incertae sedis</taxon>
        <taxon>Mucoromycota</taxon>
        <taxon>Glomeromycotina</taxon>
        <taxon>Glomeromycetes</taxon>
        <taxon>Diversisporales</taxon>
        <taxon>Gigasporaceae</taxon>
        <taxon>Racocetra</taxon>
    </lineage>
</organism>
<keyword evidence="3" id="KW-1185">Reference proteome</keyword>
<feature type="region of interest" description="Disordered" evidence="1">
    <location>
        <begin position="1"/>
        <end position="105"/>
    </location>
</feature>
<comment type="caution">
    <text evidence="2">The sequence shown here is derived from an EMBL/GenBank/DDBJ whole genome shotgun (WGS) entry which is preliminary data.</text>
</comment>
<name>A0A9N9IQY5_9GLOM</name>
<proteinExistence type="predicted"/>
<reference evidence="2" key="1">
    <citation type="submission" date="2021-06" db="EMBL/GenBank/DDBJ databases">
        <authorList>
            <person name="Kallberg Y."/>
            <person name="Tangrot J."/>
            <person name="Rosling A."/>
        </authorList>
    </citation>
    <scope>NUCLEOTIDE SEQUENCE</scope>
    <source>
        <strain evidence="2">IN212</strain>
    </source>
</reference>